<evidence type="ECO:0000256" key="1">
    <source>
        <dbReference type="ARBA" id="ARBA00007521"/>
    </source>
</evidence>
<name>A0A396SQP7_9LACO</name>
<evidence type="ECO:0000313" key="3">
    <source>
        <dbReference type="EMBL" id="RHW54272.1"/>
    </source>
</evidence>
<dbReference type="Gene3D" id="2.30.30.110">
    <property type="match status" value="1"/>
</dbReference>
<dbReference type="SUPFAM" id="SSF50118">
    <property type="entry name" value="Cell growth inhibitor/plasmid maintenance toxic component"/>
    <property type="match status" value="1"/>
</dbReference>
<reference evidence="3 4" key="1">
    <citation type="submission" date="2018-07" db="EMBL/GenBank/DDBJ databases">
        <title>Genome sequences of six Lactobacillus spp. isolated from bumble bee guts.</title>
        <authorList>
            <person name="Motta E.V.S."/>
            <person name="Moran N.A."/>
        </authorList>
    </citation>
    <scope>NUCLEOTIDE SEQUENCE [LARGE SCALE GENOMIC DNA]</scope>
    <source>
        <strain evidence="3 4">OCC3</strain>
    </source>
</reference>
<organism evidence="3 4">
    <name type="scientific">Lactobacillus bombicola</name>
    <dbReference type="NCBI Taxonomy" id="1505723"/>
    <lineage>
        <taxon>Bacteria</taxon>
        <taxon>Bacillati</taxon>
        <taxon>Bacillota</taxon>
        <taxon>Bacilli</taxon>
        <taxon>Lactobacillales</taxon>
        <taxon>Lactobacillaceae</taxon>
        <taxon>Lactobacillus</taxon>
    </lineage>
</organism>
<evidence type="ECO:0000256" key="2">
    <source>
        <dbReference type="ARBA" id="ARBA00022649"/>
    </source>
</evidence>
<dbReference type="InterPro" id="IPR003477">
    <property type="entry name" value="PemK-like"/>
</dbReference>
<sequence length="109" mass="12679">MESMDIYIANVPFDEGTGSKDRPALVIKVDQERVMVFKVTSQYQDKLPQIKRLYCPIKDWQQAGLKKQSYVDIHRLYRLSKKWVFSHQPIGKLTAGDCLALFNFIKNAK</sequence>
<dbReference type="InterPro" id="IPR011067">
    <property type="entry name" value="Plasmid_toxin/cell-grow_inhib"/>
</dbReference>
<comment type="similarity">
    <text evidence="1">Belongs to the PemK/MazF family.</text>
</comment>
<dbReference type="EMBL" id="QOCV01000006">
    <property type="protein sequence ID" value="RHW54272.1"/>
    <property type="molecule type" value="Genomic_DNA"/>
</dbReference>
<dbReference type="RefSeq" id="WP_118897923.1">
    <property type="nucleotide sequence ID" value="NZ_QOCV01000006.1"/>
</dbReference>
<dbReference type="GO" id="GO:0003677">
    <property type="term" value="F:DNA binding"/>
    <property type="evidence" value="ECO:0007669"/>
    <property type="project" value="InterPro"/>
</dbReference>
<comment type="caution">
    <text evidence="3">The sequence shown here is derived from an EMBL/GenBank/DDBJ whole genome shotgun (WGS) entry which is preliminary data.</text>
</comment>
<gene>
    <name evidence="3" type="ORF">DS835_04265</name>
</gene>
<protein>
    <recommendedName>
        <fullName evidence="5">Type II toxin-antitoxin system PemK/MazF family toxin</fullName>
    </recommendedName>
</protein>
<dbReference type="Pfam" id="PF02452">
    <property type="entry name" value="PemK_toxin"/>
    <property type="match status" value="1"/>
</dbReference>
<proteinExistence type="inferred from homology"/>
<accession>A0A396SQP7</accession>
<evidence type="ECO:0000313" key="4">
    <source>
        <dbReference type="Proteomes" id="UP000265862"/>
    </source>
</evidence>
<keyword evidence="2" id="KW-1277">Toxin-antitoxin system</keyword>
<dbReference type="Proteomes" id="UP000265862">
    <property type="component" value="Unassembled WGS sequence"/>
</dbReference>
<evidence type="ECO:0008006" key="5">
    <source>
        <dbReference type="Google" id="ProtNLM"/>
    </source>
</evidence>
<dbReference type="AlphaFoldDB" id="A0A396SQP7"/>